<dbReference type="Proteomes" id="UP000741863">
    <property type="component" value="Unassembled WGS sequence"/>
</dbReference>
<proteinExistence type="predicted"/>
<dbReference type="Pfam" id="PF13700">
    <property type="entry name" value="DUF4158"/>
    <property type="match status" value="1"/>
</dbReference>
<sequence>MILALFGYRHCGEEERSQIEKKARQAATVSSKPIFIFREIMNHLFEHRIVVPGYSFIQDTVGQAITFEQHRLITIMQNRLKKADIQSLKELLSDTEGLYEITRLKREPKDFKLKEIKYEIERGLQIQPLYLLAQTLLPKLGISNEGIKYYASLVDYYSVFRLKRLDEWMVYTYLLCYVSYRYQRMNDNLINTLIYNIRHYMDEAKSSAKDQVYEHYTQNHQNMKKAGEVLKLLTDDSIAADTPFHDIQKKAFSILERQKLSSLANQIIKNTKWMQRLSNGNILISCPANSSVFSPTHP</sequence>
<dbReference type="InterPro" id="IPR025296">
    <property type="entry name" value="DUF4158"/>
</dbReference>
<comment type="caution">
    <text evidence="2">The sequence shown here is derived from an EMBL/GenBank/DDBJ whole genome shotgun (WGS) entry which is preliminary data.</text>
</comment>
<gene>
    <name evidence="2" type="ORF">JOD17_003361</name>
</gene>
<evidence type="ECO:0000313" key="2">
    <source>
        <dbReference type="EMBL" id="MBM7634259.1"/>
    </source>
</evidence>
<name>A0ABS2PG03_9BACL</name>
<organism evidence="2 3">
    <name type="scientific">Geomicrobium sediminis</name>
    <dbReference type="NCBI Taxonomy" id="1347788"/>
    <lineage>
        <taxon>Bacteria</taxon>
        <taxon>Bacillati</taxon>
        <taxon>Bacillota</taxon>
        <taxon>Bacilli</taxon>
        <taxon>Bacillales</taxon>
        <taxon>Geomicrobium</taxon>
    </lineage>
</organism>
<keyword evidence="3" id="KW-1185">Reference proteome</keyword>
<reference evidence="2 3" key="1">
    <citation type="submission" date="2021-01" db="EMBL/GenBank/DDBJ databases">
        <title>Genomic Encyclopedia of Type Strains, Phase IV (KMG-IV): sequencing the most valuable type-strain genomes for metagenomic binning, comparative biology and taxonomic classification.</title>
        <authorList>
            <person name="Goeker M."/>
        </authorList>
    </citation>
    <scope>NUCLEOTIDE SEQUENCE [LARGE SCALE GENOMIC DNA]</scope>
    <source>
        <strain evidence="2 3">DSM 25540</strain>
    </source>
</reference>
<protein>
    <recommendedName>
        <fullName evidence="1">DUF4158 domain-containing protein</fullName>
    </recommendedName>
</protein>
<feature type="domain" description="DUF4158" evidence="1">
    <location>
        <begin position="2"/>
        <end position="64"/>
    </location>
</feature>
<dbReference type="EMBL" id="JAFBEC010000010">
    <property type="protein sequence ID" value="MBM7634259.1"/>
    <property type="molecule type" value="Genomic_DNA"/>
</dbReference>
<accession>A0ABS2PG03</accession>
<evidence type="ECO:0000313" key="3">
    <source>
        <dbReference type="Proteomes" id="UP000741863"/>
    </source>
</evidence>
<evidence type="ECO:0000259" key="1">
    <source>
        <dbReference type="Pfam" id="PF13700"/>
    </source>
</evidence>